<accession>A0AA88E1Y5</accession>
<sequence>MGLSRHVAREEWRSSYKAVDAWAPRGRWDGAVTRVWKETHAGGGRACQARVGEGAAGAHGCRRRHVSWVVGARLNSARCRWLGLMDMSGGQEKLAQQSAITSIRNSKQKVGTLIKNHMFMLMGFFTEAVKNGAEVDYNTQIKMVFKTLSKDFVSFKDAYNLDNKELGLTELIDY</sequence>
<organism evidence="1 2">
    <name type="scientific">Ficus carica</name>
    <name type="common">Common fig</name>
    <dbReference type="NCBI Taxonomy" id="3494"/>
    <lineage>
        <taxon>Eukaryota</taxon>
        <taxon>Viridiplantae</taxon>
        <taxon>Streptophyta</taxon>
        <taxon>Embryophyta</taxon>
        <taxon>Tracheophyta</taxon>
        <taxon>Spermatophyta</taxon>
        <taxon>Magnoliopsida</taxon>
        <taxon>eudicotyledons</taxon>
        <taxon>Gunneridae</taxon>
        <taxon>Pentapetalae</taxon>
        <taxon>rosids</taxon>
        <taxon>fabids</taxon>
        <taxon>Rosales</taxon>
        <taxon>Moraceae</taxon>
        <taxon>Ficeae</taxon>
        <taxon>Ficus</taxon>
    </lineage>
</organism>
<dbReference type="AlphaFoldDB" id="A0AA88E1Y5"/>
<reference evidence="1" key="1">
    <citation type="submission" date="2023-07" db="EMBL/GenBank/DDBJ databases">
        <title>draft genome sequence of fig (Ficus carica).</title>
        <authorList>
            <person name="Takahashi T."/>
            <person name="Nishimura K."/>
        </authorList>
    </citation>
    <scope>NUCLEOTIDE SEQUENCE</scope>
</reference>
<dbReference type="Proteomes" id="UP001187192">
    <property type="component" value="Unassembled WGS sequence"/>
</dbReference>
<gene>
    <name evidence="1" type="ORF">TIFTF001_031742</name>
</gene>
<comment type="caution">
    <text evidence="1">The sequence shown here is derived from an EMBL/GenBank/DDBJ whole genome shotgun (WGS) entry which is preliminary data.</text>
</comment>
<evidence type="ECO:0000313" key="1">
    <source>
        <dbReference type="EMBL" id="GMN62654.1"/>
    </source>
</evidence>
<dbReference type="EMBL" id="BTGU01000132">
    <property type="protein sequence ID" value="GMN62654.1"/>
    <property type="molecule type" value="Genomic_DNA"/>
</dbReference>
<name>A0AA88E1Y5_FICCA</name>
<proteinExistence type="predicted"/>
<protein>
    <submittedName>
        <fullName evidence="1">Uncharacterized protein</fullName>
    </submittedName>
</protein>
<evidence type="ECO:0000313" key="2">
    <source>
        <dbReference type="Proteomes" id="UP001187192"/>
    </source>
</evidence>
<keyword evidence="2" id="KW-1185">Reference proteome</keyword>